<reference evidence="3" key="2">
    <citation type="submission" date="2022-06" db="EMBL/GenBank/DDBJ databases">
        <authorList>
            <person name="Holder M.E."/>
            <person name="Ajami N.J."/>
            <person name="Petrosino J.F."/>
        </authorList>
    </citation>
    <scope>NUCLEOTIDE SEQUENCE</scope>
    <source>
        <strain evidence="3">RMA 8861</strain>
    </source>
</reference>
<dbReference type="EMBL" id="CP023671">
    <property type="protein sequence ID" value="AYE33750.1"/>
    <property type="molecule type" value="Genomic_DNA"/>
</dbReference>
<feature type="transmembrane region" description="Helical" evidence="1">
    <location>
        <begin position="78"/>
        <end position="96"/>
    </location>
</feature>
<feature type="transmembrane region" description="Helical" evidence="1">
    <location>
        <begin position="9"/>
        <end position="25"/>
    </location>
</feature>
<sequence>MNKEFIEKYGYILLSICTAIGTLIFSKANIIIQILSIVVQVFINKYILKIFIEKSTIKYRKMKLPNVESLSINPKIDYFISLYLDIFLYCFIMYFIMVINIDGFSSFNKLNLKSPLSILLIVTIIGLGIYGIMGAEVQVIKDKDKIIYLLETTSPGRYTSTLSSRVGKFKDGIIIDDYIFYNDEILNSFKSEKELIIYLKNSRQIIIYDKRAINYLKEIS</sequence>
<dbReference type="KEGG" id="csep:CP523_04315"/>
<dbReference type="AlphaFoldDB" id="A0A9N7PIH9"/>
<dbReference type="EMBL" id="CP099799">
    <property type="protein sequence ID" value="USS00312.1"/>
    <property type="molecule type" value="Genomic_DNA"/>
</dbReference>
<accession>A0A9N7PIH9</accession>
<reference evidence="2 4" key="1">
    <citation type="submission" date="2017-09" db="EMBL/GenBank/DDBJ databases">
        <authorList>
            <person name="Thomas P."/>
            <person name="Seyboldt C."/>
        </authorList>
    </citation>
    <scope>NUCLEOTIDE SEQUENCE [LARGE SCALE GENOMIC DNA]</scope>
    <source>
        <strain evidence="2 4">DSM 7534</strain>
    </source>
</reference>
<evidence type="ECO:0000313" key="2">
    <source>
        <dbReference type="EMBL" id="AYE33750.1"/>
    </source>
</evidence>
<evidence type="ECO:0000313" key="3">
    <source>
        <dbReference type="EMBL" id="USS00312.1"/>
    </source>
</evidence>
<keyword evidence="1" id="KW-1133">Transmembrane helix</keyword>
<keyword evidence="1" id="KW-0472">Membrane</keyword>
<evidence type="ECO:0000313" key="4">
    <source>
        <dbReference type="Proteomes" id="UP000280586"/>
    </source>
</evidence>
<proteinExistence type="predicted"/>
<gene>
    <name evidence="2" type="ORF">CP523_04315</name>
    <name evidence="3" type="ORF">NH397_12560</name>
</gene>
<feature type="transmembrane region" description="Helical" evidence="1">
    <location>
        <begin position="31"/>
        <end position="52"/>
    </location>
</feature>
<name>A0A9N7PIH9_CLOSE</name>
<dbReference type="Proteomes" id="UP001055437">
    <property type="component" value="Chromosome"/>
</dbReference>
<dbReference type="GeneID" id="303559909"/>
<organism evidence="2 4">
    <name type="scientific">Clostridium septicum</name>
    <dbReference type="NCBI Taxonomy" id="1504"/>
    <lineage>
        <taxon>Bacteria</taxon>
        <taxon>Bacillati</taxon>
        <taxon>Bacillota</taxon>
        <taxon>Clostridia</taxon>
        <taxon>Eubacteriales</taxon>
        <taxon>Clostridiaceae</taxon>
        <taxon>Clostridium</taxon>
    </lineage>
</organism>
<dbReference type="RefSeq" id="WP_120140527.1">
    <property type="nucleotide sequence ID" value="NZ_CP023671.1"/>
</dbReference>
<keyword evidence="1" id="KW-0812">Transmembrane</keyword>
<dbReference type="Proteomes" id="UP000280586">
    <property type="component" value="Chromosome"/>
</dbReference>
<keyword evidence="5" id="KW-1185">Reference proteome</keyword>
<protein>
    <submittedName>
        <fullName evidence="2">Uncharacterized protein</fullName>
    </submittedName>
</protein>
<feature type="transmembrane region" description="Helical" evidence="1">
    <location>
        <begin position="116"/>
        <end position="135"/>
    </location>
</feature>
<evidence type="ECO:0000313" key="5">
    <source>
        <dbReference type="Proteomes" id="UP001055437"/>
    </source>
</evidence>
<evidence type="ECO:0000256" key="1">
    <source>
        <dbReference type="SAM" id="Phobius"/>
    </source>
</evidence>